<dbReference type="InterPro" id="IPR052721">
    <property type="entry name" value="ET_Amicyanin"/>
</dbReference>
<dbReference type="AlphaFoldDB" id="A0ABD5W0B7"/>
<dbReference type="PANTHER" id="PTHR36507">
    <property type="entry name" value="BLL1555 PROTEIN"/>
    <property type="match status" value="1"/>
</dbReference>
<organism evidence="5 6">
    <name type="scientific">Halovenus salina</name>
    <dbReference type="NCBI Taxonomy" id="1510225"/>
    <lineage>
        <taxon>Archaea</taxon>
        <taxon>Methanobacteriati</taxon>
        <taxon>Methanobacteriota</taxon>
        <taxon>Stenosarchaea group</taxon>
        <taxon>Halobacteria</taxon>
        <taxon>Halobacteriales</taxon>
        <taxon>Haloarculaceae</taxon>
        <taxon>Halovenus</taxon>
    </lineage>
</organism>
<accession>A0ABD5W0B7</accession>
<name>A0ABD5W0B7_9EURY</name>
<dbReference type="InterPro" id="IPR000923">
    <property type="entry name" value="BlueCu_1"/>
</dbReference>
<protein>
    <submittedName>
        <fullName evidence="5">Halocyanin domain-containing protein</fullName>
    </submittedName>
</protein>
<evidence type="ECO:0000256" key="3">
    <source>
        <dbReference type="SAM" id="MobiDB-lite"/>
    </source>
</evidence>
<evidence type="ECO:0000259" key="4">
    <source>
        <dbReference type="Pfam" id="PF00127"/>
    </source>
</evidence>
<evidence type="ECO:0000313" key="5">
    <source>
        <dbReference type="EMBL" id="MFC7057482.1"/>
    </source>
</evidence>
<gene>
    <name evidence="5" type="ORF">ACFQQG_03960</name>
</gene>
<dbReference type="InterPro" id="IPR017533">
    <property type="entry name" value="Halocyanin"/>
</dbReference>
<dbReference type="SUPFAM" id="SSF49503">
    <property type="entry name" value="Cupredoxins"/>
    <property type="match status" value="3"/>
</dbReference>
<dbReference type="EMBL" id="JBHSZI010000001">
    <property type="protein sequence ID" value="MFC7057482.1"/>
    <property type="molecule type" value="Genomic_DNA"/>
</dbReference>
<keyword evidence="2" id="KW-0186">Copper</keyword>
<proteinExistence type="predicted"/>
<dbReference type="PROSITE" id="PS51318">
    <property type="entry name" value="TAT"/>
    <property type="match status" value="1"/>
</dbReference>
<reference evidence="5 6" key="1">
    <citation type="journal article" date="2019" name="Int. J. Syst. Evol. Microbiol.">
        <title>The Global Catalogue of Microorganisms (GCM) 10K type strain sequencing project: providing services to taxonomists for standard genome sequencing and annotation.</title>
        <authorList>
            <consortium name="The Broad Institute Genomics Platform"/>
            <consortium name="The Broad Institute Genome Sequencing Center for Infectious Disease"/>
            <person name="Wu L."/>
            <person name="Ma J."/>
        </authorList>
    </citation>
    <scope>NUCLEOTIDE SEQUENCE [LARGE SCALE GENOMIC DNA]</scope>
    <source>
        <strain evidence="5 6">JCM 30072</strain>
    </source>
</reference>
<dbReference type="InterPro" id="IPR006311">
    <property type="entry name" value="TAT_signal"/>
</dbReference>
<dbReference type="Pfam" id="PF00127">
    <property type="entry name" value="Copper-bind"/>
    <property type="match status" value="3"/>
</dbReference>
<feature type="domain" description="Blue (type 1) copper" evidence="4">
    <location>
        <begin position="214"/>
        <end position="297"/>
    </location>
</feature>
<evidence type="ECO:0000256" key="2">
    <source>
        <dbReference type="ARBA" id="ARBA00023008"/>
    </source>
</evidence>
<dbReference type="InterPro" id="IPR008972">
    <property type="entry name" value="Cupredoxin"/>
</dbReference>
<dbReference type="PANTHER" id="PTHR36507:SF1">
    <property type="entry name" value="BLL1555 PROTEIN"/>
    <property type="match status" value="1"/>
</dbReference>
<dbReference type="RefSeq" id="WP_267163239.1">
    <property type="nucleotide sequence ID" value="NZ_CP112972.1"/>
</dbReference>
<keyword evidence="6" id="KW-1185">Reference proteome</keyword>
<dbReference type="GeneID" id="76629349"/>
<feature type="region of interest" description="Disordered" evidence="3">
    <location>
        <begin position="28"/>
        <end position="61"/>
    </location>
</feature>
<feature type="domain" description="Blue (type 1) copper" evidence="4">
    <location>
        <begin position="340"/>
        <end position="424"/>
    </location>
</feature>
<keyword evidence="1" id="KW-0479">Metal-binding</keyword>
<sequence>MTDFDSDRRKLLKAGGASLAMGLAGCIGPFADTQGVPGTTSDDGEGSESEDGGDGGSMSPQEQVDDYLAEANGYDGEVVDMTGQESVTIENGANEPDYAFGPAAIQVDPGTEVTWEWVSDGHSVRATDGAEFDSGIENSGFTWSRTFEETGVILYECQPHAAIGQLGAIIVGDGGGGGGGGGSNADAQVDEYLADANGYDGSIEDMTGQGSITIENGSNEPDYAFGPAAVRIDAGTEITWEWVSDGHSVRAVEGAEFDSGIENSGFTWSRTFDEPGVILYECQPHAAIGQLGAIIVEGDGSSSGDGGDGGEAANQVDEYLADANGYDGSIEDMKDTDAVTIENGANEPDYAFGPAAVRITPGTEVTWEWVSDGHSVRATDGAEFNSGIENSGFTWSRTFEETGVILYECQPHAAIGQLGAIIVEE</sequence>
<dbReference type="GO" id="GO:0046872">
    <property type="term" value="F:metal ion binding"/>
    <property type="evidence" value="ECO:0007669"/>
    <property type="project" value="UniProtKB-KW"/>
</dbReference>
<comment type="caution">
    <text evidence="5">The sequence shown here is derived from an EMBL/GenBank/DDBJ whole genome shotgun (WGS) entry which is preliminary data.</text>
</comment>
<dbReference type="Proteomes" id="UP001596445">
    <property type="component" value="Unassembled WGS sequence"/>
</dbReference>
<dbReference type="Gene3D" id="2.60.40.420">
    <property type="entry name" value="Cupredoxins - blue copper proteins"/>
    <property type="match status" value="3"/>
</dbReference>
<evidence type="ECO:0000313" key="6">
    <source>
        <dbReference type="Proteomes" id="UP001596445"/>
    </source>
</evidence>
<feature type="domain" description="Blue (type 1) copper" evidence="4">
    <location>
        <begin position="88"/>
        <end position="171"/>
    </location>
</feature>
<evidence type="ECO:0000256" key="1">
    <source>
        <dbReference type="ARBA" id="ARBA00022723"/>
    </source>
</evidence>
<feature type="compositionally biased region" description="Acidic residues" evidence="3">
    <location>
        <begin position="42"/>
        <end position="53"/>
    </location>
</feature>
<dbReference type="NCBIfam" id="TIGR03102">
    <property type="entry name" value="halo_cynanin"/>
    <property type="match status" value="3"/>
</dbReference>